<proteinExistence type="predicted"/>
<gene>
    <name evidence="2" type="ORF">CI238_12185</name>
</gene>
<name>A0A162PKC2_COLIC</name>
<sequence>MGLPLRYGKKCYEWCLNYKQMNRCCTTSKGSRDWLKEEMMAYLDWDRAEQERVDELVIAEEGENPFRNSRRGMGDIWKRVERDNAEQEALHAESQPEECIVVKSTLSDDELALAESKWLLEGEDSASEVDDSSQQQQAEESVSTSEGEAE</sequence>
<reference evidence="2 3" key="1">
    <citation type="submission" date="2015-06" db="EMBL/GenBank/DDBJ databases">
        <title>Survival trade-offs in plant roots during colonization by closely related pathogenic and mutualistic fungi.</title>
        <authorList>
            <person name="Hacquard S."/>
            <person name="Kracher B."/>
            <person name="Hiruma K."/>
            <person name="Weinman A."/>
            <person name="Muench P."/>
            <person name="Garrido Oter R."/>
            <person name="Ver Loren van Themaat E."/>
            <person name="Dallerey J.-F."/>
            <person name="Damm U."/>
            <person name="Henrissat B."/>
            <person name="Lespinet O."/>
            <person name="Thon M."/>
            <person name="Kemen E."/>
            <person name="McHardy A.C."/>
            <person name="Schulze-Lefert P."/>
            <person name="O'Connell R.J."/>
        </authorList>
    </citation>
    <scope>NUCLEOTIDE SEQUENCE [LARGE SCALE GENOMIC DNA]</scope>
    <source>
        <strain evidence="2 3">MAFF 238704</strain>
    </source>
</reference>
<organism evidence="2 3">
    <name type="scientific">Colletotrichum incanum</name>
    <name type="common">Soybean anthracnose fungus</name>
    <dbReference type="NCBI Taxonomy" id="1573173"/>
    <lineage>
        <taxon>Eukaryota</taxon>
        <taxon>Fungi</taxon>
        <taxon>Dikarya</taxon>
        <taxon>Ascomycota</taxon>
        <taxon>Pezizomycotina</taxon>
        <taxon>Sordariomycetes</taxon>
        <taxon>Hypocreomycetidae</taxon>
        <taxon>Glomerellales</taxon>
        <taxon>Glomerellaceae</taxon>
        <taxon>Colletotrichum</taxon>
        <taxon>Colletotrichum spaethianum species complex</taxon>
    </lineage>
</organism>
<comment type="caution">
    <text evidence="2">The sequence shown here is derived from an EMBL/GenBank/DDBJ whole genome shotgun (WGS) entry which is preliminary data.</text>
</comment>
<evidence type="ECO:0000256" key="1">
    <source>
        <dbReference type="SAM" id="MobiDB-lite"/>
    </source>
</evidence>
<dbReference type="EMBL" id="LFIW01000316">
    <property type="protein sequence ID" value="KZL87250.1"/>
    <property type="molecule type" value="Genomic_DNA"/>
</dbReference>
<protein>
    <submittedName>
        <fullName evidence="2">Mule transposase domain protein</fullName>
    </submittedName>
</protein>
<feature type="compositionally biased region" description="Low complexity" evidence="1">
    <location>
        <begin position="132"/>
        <end position="143"/>
    </location>
</feature>
<feature type="region of interest" description="Disordered" evidence="1">
    <location>
        <begin position="117"/>
        <end position="150"/>
    </location>
</feature>
<dbReference type="Proteomes" id="UP000076584">
    <property type="component" value="Unassembled WGS sequence"/>
</dbReference>
<evidence type="ECO:0000313" key="2">
    <source>
        <dbReference type="EMBL" id="KZL87250.1"/>
    </source>
</evidence>
<keyword evidence="3" id="KW-1185">Reference proteome</keyword>
<accession>A0A162PKC2</accession>
<evidence type="ECO:0000313" key="3">
    <source>
        <dbReference type="Proteomes" id="UP000076584"/>
    </source>
</evidence>
<feature type="compositionally biased region" description="Acidic residues" evidence="1">
    <location>
        <begin position="121"/>
        <end position="131"/>
    </location>
</feature>
<dbReference type="AlphaFoldDB" id="A0A162PKC2"/>